<accession>A0A4Z0A3S5</accession>
<keyword evidence="1" id="KW-0175">Coiled coil</keyword>
<gene>
    <name evidence="2" type="ORF">EWM64_g3028</name>
</gene>
<feature type="coiled-coil region" evidence="1">
    <location>
        <begin position="320"/>
        <end position="347"/>
    </location>
</feature>
<evidence type="ECO:0000313" key="2">
    <source>
        <dbReference type="EMBL" id="TFY80983.1"/>
    </source>
</evidence>
<evidence type="ECO:0000313" key="3">
    <source>
        <dbReference type="Proteomes" id="UP000298061"/>
    </source>
</evidence>
<dbReference type="OrthoDB" id="3171185at2759"/>
<evidence type="ECO:0000256" key="1">
    <source>
        <dbReference type="SAM" id="Coils"/>
    </source>
</evidence>
<proteinExistence type="predicted"/>
<reference evidence="2 3" key="1">
    <citation type="submission" date="2019-02" db="EMBL/GenBank/DDBJ databases">
        <title>Genome sequencing of the rare red list fungi Hericium alpestre (H. flagellum).</title>
        <authorList>
            <person name="Buettner E."/>
            <person name="Kellner H."/>
        </authorList>
    </citation>
    <scope>NUCLEOTIDE SEQUENCE [LARGE SCALE GENOMIC DNA]</scope>
    <source>
        <strain evidence="2 3">DSM 108284</strain>
    </source>
</reference>
<name>A0A4Z0A3S5_9AGAM</name>
<sequence>MPQTISCLRTLANNPALAGHTLSYEVGDMDSLDFDRTKRLFSSFYRLLARALQNMIRLTALTYLMYGSVSHALVGAPFRLTKLTVSCDFDSGFATFLTQQRTLRTALFCGRYIPDTTLDYSALPELNRVSASPLILATVVPGRPVREVELCLVHPWLLNEDMVATTMQILSYSRGPLQSLQIISHLTGTTESILGALGAIPTGLAALDSFALHAVSGSITNDLLLGFPPILARFTALKSLVLVSKNKYDAVHDHVLTKSLAASWHAKCASLECVSLPNATWVRNRRHGWVTLHELERLLHEREQALLNREKNVQKREASLDLEQRSLEERERQLEVQIRELRQELGEGVVELM</sequence>
<dbReference type="EMBL" id="SFCI01000263">
    <property type="protein sequence ID" value="TFY80983.1"/>
    <property type="molecule type" value="Genomic_DNA"/>
</dbReference>
<protein>
    <submittedName>
        <fullName evidence="2">Uncharacterized protein</fullName>
    </submittedName>
</protein>
<dbReference type="Proteomes" id="UP000298061">
    <property type="component" value="Unassembled WGS sequence"/>
</dbReference>
<keyword evidence="3" id="KW-1185">Reference proteome</keyword>
<comment type="caution">
    <text evidence="2">The sequence shown here is derived from an EMBL/GenBank/DDBJ whole genome shotgun (WGS) entry which is preliminary data.</text>
</comment>
<organism evidence="2 3">
    <name type="scientific">Hericium alpestre</name>
    <dbReference type="NCBI Taxonomy" id="135208"/>
    <lineage>
        <taxon>Eukaryota</taxon>
        <taxon>Fungi</taxon>
        <taxon>Dikarya</taxon>
        <taxon>Basidiomycota</taxon>
        <taxon>Agaricomycotina</taxon>
        <taxon>Agaricomycetes</taxon>
        <taxon>Russulales</taxon>
        <taxon>Hericiaceae</taxon>
        <taxon>Hericium</taxon>
    </lineage>
</organism>
<dbReference type="AlphaFoldDB" id="A0A4Z0A3S5"/>